<reference evidence="7 8" key="1">
    <citation type="submission" date="2018-05" db="EMBL/GenBank/DDBJ databases">
        <title>Genomic Encyclopedia of Type Strains, Phase IV (KMG-IV): sequencing the most valuable type-strain genomes for metagenomic binning, comparative biology and taxonomic classification.</title>
        <authorList>
            <person name="Goeker M."/>
        </authorList>
    </citation>
    <scope>NUCLEOTIDE SEQUENCE [LARGE SCALE GENOMIC DNA]</scope>
    <source>
        <strain evidence="7 8">DSM 14263</strain>
    </source>
</reference>
<dbReference type="EMBL" id="QGHC01000004">
    <property type="protein sequence ID" value="PWK89674.1"/>
    <property type="molecule type" value="Genomic_DNA"/>
</dbReference>
<comment type="caution">
    <text evidence="7">The sequence shown here is derived from an EMBL/GenBank/DDBJ whole genome shotgun (WGS) entry which is preliminary data.</text>
</comment>
<feature type="transmembrane region" description="Helical" evidence="5">
    <location>
        <begin position="60"/>
        <end position="78"/>
    </location>
</feature>
<evidence type="ECO:0000256" key="3">
    <source>
        <dbReference type="ARBA" id="ARBA00022989"/>
    </source>
</evidence>
<dbReference type="RefSeq" id="WP_170120183.1">
    <property type="nucleotide sequence ID" value="NZ_MSZV01000007.1"/>
</dbReference>
<protein>
    <submittedName>
        <fullName evidence="7">Putative membrane protein</fullName>
    </submittedName>
</protein>
<evidence type="ECO:0000313" key="8">
    <source>
        <dbReference type="Proteomes" id="UP000245812"/>
    </source>
</evidence>
<evidence type="ECO:0000259" key="6">
    <source>
        <dbReference type="Pfam" id="PF02656"/>
    </source>
</evidence>
<keyword evidence="3 5" id="KW-1133">Transmembrane helix</keyword>
<organism evidence="7 8">
    <name type="scientific">Fulvimonas soli</name>
    <dbReference type="NCBI Taxonomy" id="155197"/>
    <lineage>
        <taxon>Bacteria</taxon>
        <taxon>Pseudomonadati</taxon>
        <taxon>Pseudomonadota</taxon>
        <taxon>Gammaproteobacteria</taxon>
        <taxon>Lysobacterales</taxon>
        <taxon>Rhodanobacteraceae</taxon>
        <taxon>Fulvimonas</taxon>
    </lineage>
</organism>
<evidence type="ECO:0000256" key="1">
    <source>
        <dbReference type="ARBA" id="ARBA00004127"/>
    </source>
</evidence>
<evidence type="ECO:0000313" key="7">
    <source>
        <dbReference type="EMBL" id="PWK89674.1"/>
    </source>
</evidence>
<proteinExistence type="predicted"/>
<sequence>MIPCFGDHAANERTYLAWVRTAITVMAFGFLLERFDIFLAYASRAAGQPVPRLHVHASEVLGPLLLLFGALVVLLVTIRFDRNRRLIDSPEVRSYGRTLLERLMAPLLIVMAGFLAVYVARQLLAIG</sequence>
<dbReference type="Pfam" id="PF02656">
    <property type="entry name" value="DUF202"/>
    <property type="match status" value="1"/>
</dbReference>
<keyword evidence="2 5" id="KW-0812">Transmembrane</keyword>
<evidence type="ECO:0000256" key="5">
    <source>
        <dbReference type="SAM" id="Phobius"/>
    </source>
</evidence>
<gene>
    <name evidence="7" type="ORF">C7456_10422</name>
</gene>
<dbReference type="Proteomes" id="UP000245812">
    <property type="component" value="Unassembled WGS sequence"/>
</dbReference>
<dbReference type="AlphaFoldDB" id="A0A316IHG1"/>
<dbReference type="GO" id="GO:0012505">
    <property type="term" value="C:endomembrane system"/>
    <property type="evidence" value="ECO:0007669"/>
    <property type="project" value="UniProtKB-SubCell"/>
</dbReference>
<keyword evidence="8" id="KW-1185">Reference proteome</keyword>
<evidence type="ECO:0000256" key="4">
    <source>
        <dbReference type="ARBA" id="ARBA00023136"/>
    </source>
</evidence>
<dbReference type="InterPro" id="IPR003807">
    <property type="entry name" value="DUF202"/>
</dbReference>
<feature type="transmembrane region" description="Helical" evidence="5">
    <location>
        <begin position="99"/>
        <end position="120"/>
    </location>
</feature>
<evidence type="ECO:0000256" key="2">
    <source>
        <dbReference type="ARBA" id="ARBA00022692"/>
    </source>
</evidence>
<name>A0A316IHG1_9GAMM</name>
<feature type="domain" description="DUF202" evidence="6">
    <location>
        <begin position="7"/>
        <end position="85"/>
    </location>
</feature>
<comment type="subcellular location">
    <subcellularLocation>
        <location evidence="1">Endomembrane system</location>
        <topology evidence="1">Multi-pass membrane protein</topology>
    </subcellularLocation>
</comment>
<keyword evidence="4 5" id="KW-0472">Membrane</keyword>
<accession>A0A316IHG1</accession>
<feature type="transmembrane region" description="Helical" evidence="5">
    <location>
        <begin position="15"/>
        <end position="32"/>
    </location>
</feature>